<feature type="region of interest" description="Disordered" evidence="1">
    <location>
        <begin position="39"/>
        <end position="76"/>
    </location>
</feature>
<dbReference type="Proteomes" id="UP000238390">
    <property type="component" value="Chromosome"/>
</dbReference>
<evidence type="ECO:0000256" key="1">
    <source>
        <dbReference type="SAM" id="MobiDB-lite"/>
    </source>
</evidence>
<feature type="compositionally biased region" description="Basic and acidic residues" evidence="1">
    <location>
        <begin position="41"/>
        <end position="50"/>
    </location>
</feature>
<gene>
    <name evidence="3" type="ORF">CSB93_0140</name>
</gene>
<feature type="signal peptide" evidence="2">
    <location>
        <begin position="1"/>
        <end position="21"/>
    </location>
</feature>
<dbReference type="GeneID" id="77223130"/>
<accession>A0A2R3IM50</accession>
<dbReference type="RefSeq" id="WP_012077357.1">
    <property type="nucleotide sequence ID" value="NZ_CP020560.1"/>
</dbReference>
<reference evidence="3 4" key="1">
    <citation type="submission" date="2018-02" db="EMBL/GenBank/DDBJ databases">
        <title>FDA/CDC Antimicrobial Resistant Isolate Bank Genome Sequencing.</title>
        <authorList>
            <person name="Benahmed F.H."/>
            <person name="Lutgring J.D."/>
            <person name="Yoo B."/>
            <person name="Machado M."/>
            <person name="Brown A."/>
            <person name="McAllister G."/>
            <person name="Perry A."/>
            <person name="Halpin A.L."/>
            <person name="Vavikolanu K."/>
            <person name="Ott S."/>
            <person name="Zhao X."/>
            <person name="Tallon L.J."/>
            <person name="Sadzewicz L."/>
            <person name="Aluvathingal J."/>
            <person name="Nadendla S."/>
            <person name="Voskania-kordi A."/>
            <person name="Simonyan V."/>
            <person name="Patel J."/>
            <person name="Shawar R.M."/>
        </authorList>
    </citation>
    <scope>NUCLEOTIDE SEQUENCE [LARGE SCALE GENOMIC DNA]</scope>
    <source>
        <strain evidence="3 4">AR_0356</strain>
    </source>
</reference>
<keyword evidence="4" id="KW-1185">Reference proteome</keyword>
<feature type="region of interest" description="Disordered" evidence="1">
    <location>
        <begin position="108"/>
        <end position="129"/>
    </location>
</feature>
<proteinExistence type="predicted"/>
<keyword evidence="2" id="KW-0732">Signal</keyword>
<dbReference type="EMBL" id="CP027169">
    <property type="protein sequence ID" value="AVK02989.1"/>
    <property type="molecule type" value="Genomic_DNA"/>
</dbReference>
<evidence type="ECO:0000313" key="3">
    <source>
        <dbReference type="EMBL" id="AVK02989.1"/>
    </source>
</evidence>
<sequence>MKRPLILAIALATLAANAAFAAPRVESVALRGAQQMIASDGSDRTLERLRKTQAPRVQEERRIAESGSEQTVDRLHRDMTGREARLAENGSEQTVDRLHKDLGRADLRLADNGSERTVERLHREMQRPA</sequence>
<feature type="chain" id="PRO_5015836126" description="Phage infection protein" evidence="2">
    <location>
        <begin position="22"/>
        <end position="129"/>
    </location>
</feature>
<evidence type="ECO:0008006" key="5">
    <source>
        <dbReference type="Google" id="ProtNLM"/>
    </source>
</evidence>
<name>A0A2R3IM50_9PSED</name>
<organism evidence="3 4">
    <name type="scientific">Pseudomonas paraeruginosa</name>
    <dbReference type="NCBI Taxonomy" id="2994495"/>
    <lineage>
        <taxon>Bacteria</taxon>
        <taxon>Pseudomonadati</taxon>
        <taxon>Pseudomonadota</taxon>
        <taxon>Gammaproteobacteria</taxon>
        <taxon>Pseudomonadales</taxon>
        <taxon>Pseudomonadaceae</taxon>
        <taxon>Pseudomonas</taxon>
    </lineage>
</organism>
<evidence type="ECO:0000313" key="4">
    <source>
        <dbReference type="Proteomes" id="UP000238390"/>
    </source>
</evidence>
<evidence type="ECO:0000256" key="2">
    <source>
        <dbReference type="SAM" id="SignalP"/>
    </source>
</evidence>
<dbReference type="AlphaFoldDB" id="A0A2R3IM50"/>
<protein>
    <recommendedName>
        <fullName evidence="5">Phage infection protein</fullName>
    </recommendedName>
</protein>